<reference evidence="3" key="1">
    <citation type="submission" date="2022-08" db="EMBL/GenBank/DDBJ databases">
        <authorList>
            <person name="Li F."/>
        </authorList>
    </citation>
    <scope>NUCLEOTIDE SEQUENCE</scope>
    <source>
        <strain evidence="3">MQZ15Z-1</strain>
    </source>
</reference>
<dbReference type="PANTHER" id="PTHR43802">
    <property type="entry name" value="ENOYL-COA HYDRATASE"/>
    <property type="match status" value="1"/>
</dbReference>
<dbReference type="PROSITE" id="PS00166">
    <property type="entry name" value="ENOYL_COA_HYDRATASE"/>
    <property type="match status" value="1"/>
</dbReference>
<dbReference type="PANTHER" id="PTHR43802:SF1">
    <property type="entry name" value="IP11341P-RELATED"/>
    <property type="match status" value="1"/>
</dbReference>
<dbReference type="SUPFAM" id="SSF52096">
    <property type="entry name" value="ClpP/crotonase"/>
    <property type="match status" value="1"/>
</dbReference>
<evidence type="ECO:0000256" key="2">
    <source>
        <dbReference type="RuleBase" id="RU003707"/>
    </source>
</evidence>
<accession>A0A9X2T1K2</accession>
<sequence length="271" mass="30137">MTYQHLIYDVEDRVATITLNRPDRHNALSQPLVDEIIAVMKEVDADPEVRVAIITGAGGKAFSSGYDIKESAELPKRSLADWRARMHKDITFTYSVWDCSKPVIAMVDGFCFAGALEFAMCCDMRYCSDVSKFAAIEARFSAGIATMIMPWLLGQRSRALIYSGDTIDAEEAFRLGLVDKVFPKADVAAEVRKIALRMSRVSMECLKANKRAINQSFEIMGLRNAIEYGAEICASMDAVGSPEAETFDTIRRSEGLSAALKWRAEQFAPFE</sequence>
<organism evidence="3 4">
    <name type="scientific">Ancylobacter mangrovi</name>
    <dbReference type="NCBI Taxonomy" id="2972472"/>
    <lineage>
        <taxon>Bacteria</taxon>
        <taxon>Pseudomonadati</taxon>
        <taxon>Pseudomonadota</taxon>
        <taxon>Alphaproteobacteria</taxon>
        <taxon>Hyphomicrobiales</taxon>
        <taxon>Xanthobacteraceae</taxon>
        <taxon>Ancylobacter</taxon>
    </lineage>
</organism>
<dbReference type="InterPro" id="IPR001753">
    <property type="entry name" value="Enoyl-CoA_hydra/iso"/>
</dbReference>
<evidence type="ECO:0000256" key="1">
    <source>
        <dbReference type="ARBA" id="ARBA00005254"/>
    </source>
</evidence>
<dbReference type="RefSeq" id="WP_258731820.1">
    <property type="nucleotide sequence ID" value="NZ_JANTHY010000002.1"/>
</dbReference>
<dbReference type="CDD" id="cd06558">
    <property type="entry name" value="crotonase-like"/>
    <property type="match status" value="1"/>
</dbReference>
<comment type="caution">
    <text evidence="3">The sequence shown here is derived from an EMBL/GenBank/DDBJ whole genome shotgun (WGS) entry which is preliminary data.</text>
</comment>
<protein>
    <submittedName>
        <fullName evidence="3">Enoyl-CoA hydratase/isomerase family protein</fullName>
    </submittedName>
</protein>
<dbReference type="EMBL" id="JANTHZ010000002">
    <property type="protein sequence ID" value="MCS0494782.1"/>
    <property type="molecule type" value="Genomic_DNA"/>
</dbReference>
<dbReference type="Pfam" id="PF00378">
    <property type="entry name" value="ECH_1"/>
    <property type="match status" value="1"/>
</dbReference>
<dbReference type="Proteomes" id="UP001151088">
    <property type="component" value="Unassembled WGS sequence"/>
</dbReference>
<keyword evidence="4" id="KW-1185">Reference proteome</keyword>
<dbReference type="InterPro" id="IPR018376">
    <property type="entry name" value="Enoyl-CoA_hyd/isom_CS"/>
</dbReference>
<comment type="similarity">
    <text evidence="1 2">Belongs to the enoyl-CoA hydratase/isomerase family.</text>
</comment>
<proteinExistence type="inferred from homology"/>
<dbReference type="AlphaFoldDB" id="A0A9X2T1K2"/>
<evidence type="ECO:0000313" key="3">
    <source>
        <dbReference type="EMBL" id="MCS0494782.1"/>
    </source>
</evidence>
<dbReference type="GO" id="GO:0003824">
    <property type="term" value="F:catalytic activity"/>
    <property type="evidence" value="ECO:0007669"/>
    <property type="project" value="InterPro"/>
</dbReference>
<evidence type="ECO:0000313" key="4">
    <source>
        <dbReference type="Proteomes" id="UP001151088"/>
    </source>
</evidence>
<dbReference type="Gene3D" id="3.90.226.10">
    <property type="entry name" value="2-enoyl-CoA Hydratase, Chain A, domain 1"/>
    <property type="match status" value="1"/>
</dbReference>
<dbReference type="InterPro" id="IPR029045">
    <property type="entry name" value="ClpP/crotonase-like_dom_sf"/>
</dbReference>
<gene>
    <name evidence="3" type="ORF">NVS89_06700</name>
</gene>
<name>A0A9X2T1K2_9HYPH</name>